<evidence type="ECO:0008006" key="4">
    <source>
        <dbReference type="Google" id="ProtNLM"/>
    </source>
</evidence>
<reference evidence="2 3" key="1">
    <citation type="submission" date="2017-05" db="EMBL/GenBank/DDBJ databases">
        <title>Vagococcus spp. assemblies.</title>
        <authorList>
            <person name="Gulvik C.A."/>
        </authorList>
    </citation>
    <scope>NUCLEOTIDE SEQUENCE [LARGE SCALE GENOMIC DNA]</scope>
    <source>
        <strain evidence="2 3">NCFB 2497</strain>
    </source>
</reference>
<dbReference type="PANTHER" id="PTHR42879:SF2">
    <property type="entry name" value="3-OXOACYL-[ACYL-CARRIER-PROTEIN] REDUCTASE FABG"/>
    <property type="match status" value="1"/>
</dbReference>
<dbReference type="Gene3D" id="3.40.50.720">
    <property type="entry name" value="NAD(P)-binding Rossmann-like Domain"/>
    <property type="match status" value="2"/>
</dbReference>
<dbReference type="PANTHER" id="PTHR42879">
    <property type="entry name" value="3-OXOACYL-(ACYL-CARRIER-PROTEIN) REDUCTASE"/>
    <property type="match status" value="1"/>
</dbReference>
<evidence type="ECO:0000313" key="2">
    <source>
        <dbReference type="EMBL" id="RSU03952.1"/>
    </source>
</evidence>
<proteinExistence type="inferred from homology"/>
<dbReference type="InterPro" id="IPR002347">
    <property type="entry name" value="SDR_fam"/>
</dbReference>
<protein>
    <recommendedName>
        <fullName evidence="4">Short subunit dehydrogenase</fullName>
    </recommendedName>
</protein>
<dbReference type="EMBL" id="NGJX01000003">
    <property type="protein sequence ID" value="RSU03952.1"/>
    <property type="molecule type" value="Genomic_DNA"/>
</dbReference>
<dbReference type="OrthoDB" id="9803333at2"/>
<accession>A0A430A9X1</accession>
<keyword evidence="3" id="KW-1185">Reference proteome</keyword>
<dbReference type="AlphaFoldDB" id="A0A430A9X1"/>
<evidence type="ECO:0000256" key="1">
    <source>
        <dbReference type="ARBA" id="ARBA00006484"/>
    </source>
</evidence>
<dbReference type="SUPFAM" id="SSF51735">
    <property type="entry name" value="NAD(P)-binding Rossmann-fold domains"/>
    <property type="match status" value="1"/>
</dbReference>
<sequence>MIVLLYYYIKGASYLKKTVLITKSSQGLGPKIAETLVSKGRNVIIQYNYKQEQANALVEKLGNHKAIAVQANPEKSKDVDILIKLATKHFGQIDAVITNNLITSENKILLSEDLIAIDLVTKQLMKQFIQQQGIRANSISSNLTEECLIKSTTTRQNITDIVAFLISDHAINITGKNINIKES</sequence>
<name>A0A430A9X1_9ENTE</name>
<comment type="caution">
    <text evidence="2">The sequence shown here is derived from an EMBL/GenBank/DDBJ whole genome shotgun (WGS) entry which is preliminary data.</text>
</comment>
<comment type="similarity">
    <text evidence="1">Belongs to the short-chain dehydrogenases/reductases (SDR) family.</text>
</comment>
<organism evidence="2 3">
    <name type="scientific">Vagococcus fluvialis</name>
    <dbReference type="NCBI Taxonomy" id="2738"/>
    <lineage>
        <taxon>Bacteria</taxon>
        <taxon>Bacillati</taxon>
        <taxon>Bacillota</taxon>
        <taxon>Bacilli</taxon>
        <taxon>Lactobacillales</taxon>
        <taxon>Enterococcaceae</taxon>
        <taxon>Vagococcus</taxon>
    </lineage>
</organism>
<gene>
    <name evidence="2" type="ORF">CBF32_04580</name>
</gene>
<dbReference type="Pfam" id="PF00106">
    <property type="entry name" value="adh_short"/>
    <property type="match status" value="1"/>
</dbReference>
<dbReference type="Proteomes" id="UP000288197">
    <property type="component" value="Unassembled WGS sequence"/>
</dbReference>
<dbReference type="InterPro" id="IPR050259">
    <property type="entry name" value="SDR"/>
</dbReference>
<dbReference type="InterPro" id="IPR036291">
    <property type="entry name" value="NAD(P)-bd_dom_sf"/>
</dbReference>
<evidence type="ECO:0000313" key="3">
    <source>
        <dbReference type="Proteomes" id="UP000288197"/>
    </source>
</evidence>